<keyword evidence="1" id="KW-0812">Transmembrane</keyword>
<organism evidence="2 3">
    <name type="scientific">Ignisphaera cupida</name>
    <dbReference type="NCBI Taxonomy" id="3050454"/>
    <lineage>
        <taxon>Archaea</taxon>
        <taxon>Thermoproteota</taxon>
        <taxon>Thermoprotei</taxon>
        <taxon>Desulfurococcales</taxon>
        <taxon>Desulfurococcaceae</taxon>
        <taxon>Ignisphaera</taxon>
    </lineage>
</organism>
<accession>A0ABD4Z6W6</accession>
<protein>
    <submittedName>
        <fullName evidence="2">Uncharacterized protein</fullName>
    </submittedName>
</protein>
<evidence type="ECO:0000256" key="1">
    <source>
        <dbReference type="SAM" id="Phobius"/>
    </source>
</evidence>
<dbReference type="EMBL" id="JASNVW010000002">
    <property type="protein sequence ID" value="MDK6028620.1"/>
    <property type="molecule type" value="Genomic_DNA"/>
</dbReference>
<sequence length="100" mass="11006">MDVDKTLFMFGIVTLLIGIFIIIFGVFLAFYAYLNYKPLLPAGKDLQSSITSTVYELLNLVIKLAFLGAMIWAGSILLGKGIDLFKSIYVGEKKYRGSGG</sequence>
<dbReference type="RefSeq" id="WP_285273597.1">
    <property type="nucleotide sequence ID" value="NZ_JASNVW010000002.1"/>
</dbReference>
<evidence type="ECO:0000313" key="3">
    <source>
        <dbReference type="Proteomes" id="UP001529235"/>
    </source>
</evidence>
<keyword evidence="3" id="KW-1185">Reference proteome</keyword>
<proteinExistence type="predicted"/>
<dbReference type="Proteomes" id="UP001529235">
    <property type="component" value="Unassembled WGS sequence"/>
</dbReference>
<feature type="transmembrane region" description="Helical" evidence="1">
    <location>
        <begin position="54"/>
        <end position="78"/>
    </location>
</feature>
<evidence type="ECO:0000313" key="2">
    <source>
        <dbReference type="EMBL" id="MDK6028620.1"/>
    </source>
</evidence>
<reference evidence="2 3" key="1">
    <citation type="submission" date="2023-05" db="EMBL/GenBank/DDBJ databases">
        <title>A new hyperthermophilic archaea 'Ignisphaera cupida' sp. nov. and description of the family 'Ignisphaeraceae' fam. nov.</title>
        <authorList>
            <person name="Podosokorskaya O.A."/>
            <person name="Elcheninov A.G."/>
            <person name="Klukina A."/>
            <person name="Merkel A.Y."/>
        </authorList>
    </citation>
    <scope>NUCLEOTIDE SEQUENCE [LARGE SCALE GENOMIC DNA]</scope>
    <source>
        <strain evidence="2 3">4213-co</strain>
    </source>
</reference>
<dbReference type="AlphaFoldDB" id="A0ABD4Z6W6"/>
<gene>
    <name evidence="2" type="ORF">QPL79_04535</name>
</gene>
<keyword evidence="1" id="KW-1133">Transmembrane helix</keyword>
<name>A0ABD4Z6W6_9CREN</name>
<feature type="transmembrane region" description="Helical" evidence="1">
    <location>
        <begin position="7"/>
        <end position="34"/>
    </location>
</feature>
<keyword evidence="1" id="KW-0472">Membrane</keyword>
<comment type="caution">
    <text evidence="2">The sequence shown here is derived from an EMBL/GenBank/DDBJ whole genome shotgun (WGS) entry which is preliminary data.</text>
</comment>